<dbReference type="Proteomes" id="UP000663832">
    <property type="component" value="Unassembled WGS sequence"/>
</dbReference>
<feature type="domain" description="PLA2c" evidence="8">
    <location>
        <begin position="180"/>
        <end position="709"/>
    </location>
</feature>
<dbReference type="GO" id="GO:0005783">
    <property type="term" value="C:endoplasmic reticulum"/>
    <property type="evidence" value="ECO:0007669"/>
    <property type="project" value="TreeGrafter"/>
</dbReference>
<keyword evidence="12" id="KW-1185">Reference proteome</keyword>
<dbReference type="PANTHER" id="PTHR10728">
    <property type="entry name" value="CYTOSOLIC PHOSPHOLIPASE A2"/>
    <property type="match status" value="1"/>
</dbReference>
<keyword evidence="7" id="KW-0812">Transmembrane</keyword>
<dbReference type="GO" id="GO:0004623">
    <property type="term" value="F:phospholipase A2 activity"/>
    <property type="evidence" value="ECO:0007669"/>
    <property type="project" value="TreeGrafter"/>
</dbReference>
<name>A0A814IBQ1_9BILA</name>
<keyword evidence="7" id="KW-0472">Membrane</keyword>
<dbReference type="InterPro" id="IPR029063">
    <property type="entry name" value="SAM-dependent_MTases_sf"/>
</dbReference>
<dbReference type="Proteomes" id="UP000663877">
    <property type="component" value="Unassembled WGS sequence"/>
</dbReference>
<keyword evidence="3 6" id="KW-0378">Hydrolase</keyword>
<dbReference type="EMBL" id="CAJNOI010001033">
    <property type="protein sequence ID" value="CAF1375104.1"/>
    <property type="molecule type" value="Genomic_DNA"/>
</dbReference>
<organism evidence="9 13">
    <name type="scientific">Adineta steineri</name>
    <dbReference type="NCBI Taxonomy" id="433720"/>
    <lineage>
        <taxon>Eukaryota</taxon>
        <taxon>Metazoa</taxon>
        <taxon>Spiralia</taxon>
        <taxon>Gnathifera</taxon>
        <taxon>Rotifera</taxon>
        <taxon>Eurotatoria</taxon>
        <taxon>Bdelloidea</taxon>
        <taxon>Adinetida</taxon>
        <taxon>Adinetidae</taxon>
        <taxon>Adineta</taxon>
    </lineage>
</organism>
<gene>
    <name evidence="9" type="ORF">BJG266_LOCUS17015</name>
    <name evidence="10" type="ORF">BJG266_LOCUS36247</name>
    <name evidence="11" type="ORF">QVE165_LOCUS53238</name>
</gene>
<dbReference type="PROSITE" id="PS51210">
    <property type="entry name" value="PLA2C"/>
    <property type="match status" value="1"/>
</dbReference>
<dbReference type="InterPro" id="IPR002642">
    <property type="entry name" value="LysoPLipase_cat_dom"/>
</dbReference>
<comment type="caution">
    <text evidence="9">The sequence shown here is derived from an EMBL/GenBank/DDBJ whole genome shotgun (WGS) entry which is preliminary data.</text>
</comment>
<evidence type="ECO:0000256" key="6">
    <source>
        <dbReference type="PROSITE-ProRule" id="PRU00555"/>
    </source>
</evidence>
<dbReference type="Pfam" id="PF01735">
    <property type="entry name" value="PLA2_B"/>
    <property type="match status" value="1"/>
</dbReference>
<protein>
    <recommendedName>
        <fullName evidence="1">lysophospholipase</fullName>
        <ecNumber evidence="1">3.1.1.5</ecNumber>
    </recommendedName>
</protein>
<evidence type="ECO:0000313" key="10">
    <source>
        <dbReference type="EMBL" id="CAF1375104.1"/>
    </source>
</evidence>
<evidence type="ECO:0000313" key="12">
    <source>
        <dbReference type="Proteomes" id="UP000663832"/>
    </source>
</evidence>
<dbReference type="SMART" id="SM00022">
    <property type="entry name" value="PLAc"/>
    <property type="match status" value="1"/>
</dbReference>
<evidence type="ECO:0000256" key="1">
    <source>
        <dbReference type="ARBA" id="ARBA00013274"/>
    </source>
</evidence>
<sequence>MAVVISQPRRVNTTGPVLAAVCCLGLLLFLIAATIVLSLIPVYLSRRNGNRAQPYVGPVRQVQYKLPGTNYPNGPLTQAQLAYIIAQYQTSINNHGSTGKSTISSPGASVSTTTSKITYPIGTPVHQRSIILTIIDAIVTVPLSDYTVLTTSTSTTTAITATTTPTSSAAVVGYAPTSTGCSGSPVIVPATALYPDEATWLQSRAPIAETSLRAWLTKIGLSASDYNASTVVPRVGLTTSGGGYRALLIGAGVIQAMDGRETLGSPLAGLLQGITYQTGTSGGAWLLTSFAANNYPTISSLRDSLWIQRFKYFLILPNPDKLDYQAVAIAQILAKKNAGFKVTVADVWSRDLAFQLLQAPNGGANVTFDSITSTDAFKAFSLPFPMVTAILYRTGTCVPPLNSSIIEFTPYAMGSWDTGIKAFTPIKYVGTSYMNGQLPSNGQCVLGYDNAGFVLGTSSFLFNEVECRILPNGTLAFDNDSGNQTNGIITAINAVLQGILNKQEGLTTDDVLSANYPNPFQGSAQTPGVSSLQNLNMVDGGETSQNVPFWPLIQTVRGVDVIIANDNSADTSGNFPNGTQIFTTYQQAQLVNIPFPVIPNADTFVSQGLNVNPTFFGCNQTGVPLVIYLPNTNITFQSGLATFTPTYSEDTTRGMILNGFNVATRSNNTAWSRCLACAIARRKGGLYTATTSAECAEKKKLQFYRVSKPNLLDGCRYIYIDMGTNIGVQIRKLYEPHLYKNAPVLHLFKELFANSSTEVCSIGFEANPLHDNYLKEFESYCLKRGWRVKIFTSTAVSITNGQVTFYTEPGNEVNNQWGASLEAGRKKTKIVVPSIDIISWIRDTVLDRKLPSGNLTSKIMMKSDIEGHDSTVLANLILSGVYCSIDLIYGEHLTNEFVNGVALFQKYSQSCKTKLIRMDDESFYQTRLPFTYPQSTT</sequence>
<reference evidence="9" key="1">
    <citation type="submission" date="2021-02" db="EMBL/GenBank/DDBJ databases">
        <authorList>
            <person name="Nowell W R."/>
        </authorList>
    </citation>
    <scope>NUCLEOTIDE SEQUENCE</scope>
</reference>
<accession>A0A814IBQ1</accession>
<dbReference type="EMBL" id="CAJNOM010001376">
    <property type="protein sequence ID" value="CAF1605298.1"/>
    <property type="molecule type" value="Genomic_DNA"/>
</dbReference>
<dbReference type="GO" id="GO:0005829">
    <property type="term" value="C:cytosol"/>
    <property type="evidence" value="ECO:0007669"/>
    <property type="project" value="TreeGrafter"/>
</dbReference>
<evidence type="ECO:0000256" key="7">
    <source>
        <dbReference type="SAM" id="Phobius"/>
    </source>
</evidence>
<keyword evidence="2" id="KW-0732">Signal</keyword>
<evidence type="ECO:0000313" key="11">
    <source>
        <dbReference type="EMBL" id="CAF1605298.1"/>
    </source>
</evidence>
<evidence type="ECO:0000259" key="8">
    <source>
        <dbReference type="PROSITE" id="PS51210"/>
    </source>
</evidence>
<dbReference type="AlphaFoldDB" id="A0A814IBQ1"/>
<keyword evidence="5" id="KW-0325">Glycoprotein</keyword>
<dbReference type="SUPFAM" id="SSF52151">
    <property type="entry name" value="FabD/lysophospholipase-like"/>
    <property type="match status" value="1"/>
</dbReference>
<keyword evidence="4 6" id="KW-0443">Lipid metabolism</keyword>
<dbReference type="EMBL" id="CAJNOI010000081">
    <property type="protein sequence ID" value="CAF1021353.1"/>
    <property type="molecule type" value="Genomic_DNA"/>
</dbReference>
<evidence type="ECO:0000256" key="4">
    <source>
        <dbReference type="ARBA" id="ARBA00023098"/>
    </source>
</evidence>
<keyword evidence="6" id="KW-0442">Lipid degradation</keyword>
<dbReference type="Gene3D" id="3.40.1090.10">
    <property type="entry name" value="Cytosolic phospholipase A2 catalytic domain"/>
    <property type="match status" value="1"/>
</dbReference>
<dbReference type="Gene3D" id="3.40.50.150">
    <property type="entry name" value="Vaccinia Virus protein VP39"/>
    <property type="match status" value="1"/>
</dbReference>
<evidence type="ECO:0000313" key="9">
    <source>
        <dbReference type="EMBL" id="CAF1021353.1"/>
    </source>
</evidence>
<dbReference type="GO" id="GO:0004622">
    <property type="term" value="F:phosphatidylcholine lysophospholipase activity"/>
    <property type="evidence" value="ECO:0007669"/>
    <property type="project" value="UniProtKB-EC"/>
</dbReference>
<dbReference type="EC" id="3.1.1.5" evidence="1"/>
<dbReference type="OrthoDB" id="10006218at2759"/>
<evidence type="ECO:0000256" key="3">
    <source>
        <dbReference type="ARBA" id="ARBA00022801"/>
    </source>
</evidence>
<dbReference type="PANTHER" id="PTHR10728:SF33">
    <property type="entry name" value="LYSOPHOSPHOLIPASE 1-RELATED"/>
    <property type="match status" value="1"/>
</dbReference>
<dbReference type="InterPro" id="IPR016035">
    <property type="entry name" value="Acyl_Trfase/lysoPLipase"/>
</dbReference>
<keyword evidence="7" id="KW-1133">Transmembrane helix</keyword>
<dbReference type="GO" id="GO:0046475">
    <property type="term" value="P:glycerophospholipid catabolic process"/>
    <property type="evidence" value="ECO:0007669"/>
    <property type="project" value="TreeGrafter"/>
</dbReference>
<proteinExistence type="predicted"/>
<feature type="transmembrane region" description="Helical" evidence="7">
    <location>
        <begin position="17"/>
        <end position="44"/>
    </location>
</feature>
<evidence type="ECO:0000256" key="5">
    <source>
        <dbReference type="ARBA" id="ARBA00023180"/>
    </source>
</evidence>
<evidence type="ECO:0000256" key="2">
    <source>
        <dbReference type="ARBA" id="ARBA00022729"/>
    </source>
</evidence>
<evidence type="ECO:0000313" key="13">
    <source>
        <dbReference type="Proteomes" id="UP000663877"/>
    </source>
</evidence>